<dbReference type="EMBL" id="JACEFO010002486">
    <property type="protein sequence ID" value="KAF8657910.1"/>
    <property type="molecule type" value="Genomic_DNA"/>
</dbReference>
<keyword evidence="3" id="KW-1185">Reference proteome</keyword>
<evidence type="ECO:0000256" key="1">
    <source>
        <dbReference type="SAM" id="MobiDB-lite"/>
    </source>
</evidence>
<organism evidence="2 3">
    <name type="scientific">Digitaria exilis</name>
    <dbReference type="NCBI Taxonomy" id="1010633"/>
    <lineage>
        <taxon>Eukaryota</taxon>
        <taxon>Viridiplantae</taxon>
        <taxon>Streptophyta</taxon>
        <taxon>Embryophyta</taxon>
        <taxon>Tracheophyta</taxon>
        <taxon>Spermatophyta</taxon>
        <taxon>Magnoliopsida</taxon>
        <taxon>Liliopsida</taxon>
        <taxon>Poales</taxon>
        <taxon>Poaceae</taxon>
        <taxon>PACMAD clade</taxon>
        <taxon>Panicoideae</taxon>
        <taxon>Panicodae</taxon>
        <taxon>Paniceae</taxon>
        <taxon>Anthephorinae</taxon>
        <taxon>Digitaria</taxon>
    </lineage>
</organism>
<feature type="compositionally biased region" description="Basic and acidic residues" evidence="1">
    <location>
        <begin position="163"/>
        <end position="172"/>
    </location>
</feature>
<name>A0A835AFX0_9POAL</name>
<reference evidence="2" key="1">
    <citation type="submission" date="2020-07" db="EMBL/GenBank/DDBJ databases">
        <title>Genome sequence and genetic diversity analysis of an under-domesticated orphan crop, white fonio (Digitaria exilis).</title>
        <authorList>
            <person name="Bennetzen J.L."/>
            <person name="Chen S."/>
            <person name="Ma X."/>
            <person name="Wang X."/>
            <person name="Yssel A.E.J."/>
            <person name="Chaluvadi S.R."/>
            <person name="Johnson M."/>
            <person name="Gangashetty P."/>
            <person name="Hamidou F."/>
            <person name="Sanogo M.D."/>
            <person name="Zwaenepoel A."/>
            <person name="Wallace J."/>
            <person name="Van De Peer Y."/>
            <person name="Van Deynze A."/>
        </authorList>
    </citation>
    <scope>NUCLEOTIDE SEQUENCE</scope>
    <source>
        <tissue evidence="2">Leaves</tissue>
    </source>
</reference>
<proteinExistence type="predicted"/>
<evidence type="ECO:0000313" key="3">
    <source>
        <dbReference type="Proteomes" id="UP000636709"/>
    </source>
</evidence>
<gene>
    <name evidence="2" type="ORF">HU200_059720</name>
</gene>
<comment type="caution">
    <text evidence="2">The sequence shown here is derived from an EMBL/GenBank/DDBJ whole genome shotgun (WGS) entry which is preliminary data.</text>
</comment>
<accession>A0A835AFX0</accession>
<feature type="region of interest" description="Disordered" evidence="1">
    <location>
        <begin position="152"/>
        <end position="172"/>
    </location>
</feature>
<feature type="region of interest" description="Disordered" evidence="1">
    <location>
        <begin position="104"/>
        <end position="129"/>
    </location>
</feature>
<protein>
    <submittedName>
        <fullName evidence="2">Uncharacterized protein</fullName>
    </submittedName>
</protein>
<dbReference type="Proteomes" id="UP000636709">
    <property type="component" value="Unassembled WGS sequence"/>
</dbReference>
<evidence type="ECO:0000313" key="2">
    <source>
        <dbReference type="EMBL" id="KAF8657910.1"/>
    </source>
</evidence>
<sequence>MRLSRRRVDQVRASPIFDAERELAAVNGRSRCQQEEATPACTPCPFSSAHGTNDDPINPTSITCQIATTTISRLYLLCCVTHTDAPLTVVAAIRTFVRYDGGSIPSNPTKHKIPQKLRAPAADGDASRIHVDLPRGPTLLVSSAAPAPWLLSSAEPARAGKPSRSDSDHLPY</sequence>
<dbReference type="AlphaFoldDB" id="A0A835AFX0"/>